<feature type="transmembrane region" description="Helical" evidence="1">
    <location>
        <begin position="12"/>
        <end position="38"/>
    </location>
</feature>
<keyword evidence="1" id="KW-1133">Transmembrane helix</keyword>
<keyword evidence="3" id="KW-1185">Reference proteome</keyword>
<name>A0ABW2XS70_9ACTN</name>
<dbReference type="RefSeq" id="WP_165503225.1">
    <property type="nucleotide sequence ID" value="NZ_CAACUY010000250.1"/>
</dbReference>
<accession>A0ABW2XS70</accession>
<proteinExistence type="predicted"/>
<evidence type="ECO:0000313" key="3">
    <source>
        <dbReference type="Proteomes" id="UP001597063"/>
    </source>
</evidence>
<feature type="transmembrane region" description="Helical" evidence="1">
    <location>
        <begin position="44"/>
        <end position="66"/>
    </location>
</feature>
<organism evidence="2 3">
    <name type="scientific">Actinomadura fibrosa</name>
    <dbReference type="NCBI Taxonomy" id="111802"/>
    <lineage>
        <taxon>Bacteria</taxon>
        <taxon>Bacillati</taxon>
        <taxon>Actinomycetota</taxon>
        <taxon>Actinomycetes</taxon>
        <taxon>Streptosporangiales</taxon>
        <taxon>Thermomonosporaceae</taxon>
        <taxon>Actinomadura</taxon>
    </lineage>
</organism>
<keyword evidence="1" id="KW-0472">Membrane</keyword>
<dbReference type="Proteomes" id="UP001597063">
    <property type="component" value="Unassembled WGS sequence"/>
</dbReference>
<sequence length="102" mass="10512">MLVRPTCPRGALGAVATCVGVAAVAATVIASAVVAVVAGGADPLLIVNAGLASAVAVLALVAVRLVRDVREQQRRILDHLEVQTRVLRNAARVAADRRDEAR</sequence>
<protein>
    <submittedName>
        <fullName evidence="2">Uncharacterized protein</fullName>
    </submittedName>
</protein>
<reference evidence="3" key="1">
    <citation type="journal article" date="2019" name="Int. J. Syst. Evol. Microbiol.">
        <title>The Global Catalogue of Microorganisms (GCM) 10K type strain sequencing project: providing services to taxonomists for standard genome sequencing and annotation.</title>
        <authorList>
            <consortium name="The Broad Institute Genomics Platform"/>
            <consortium name="The Broad Institute Genome Sequencing Center for Infectious Disease"/>
            <person name="Wu L."/>
            <person name="Ma J."/>
        </authorList>
    </citation>
    <scope>NUCLEOTIDE SEQUENCE [LARGE SCALE GENOMIC DNA]</scope>
    <source>
        <strain evidence="3">JCM 9371</strain>
    </source>
</reference>
<dbReference type="EMBL" id="JBHTGP010000015">
    <property type="protein sequence ID" value="MFD0688919.1"/>
    <property type="molecule type" value="Genomic_DNA"/>
</dbReference>
<evidence type="ECO:0000313" key="2">
    <source>
        <dbReference type="EMBL" id="MFD0688919.1"/>
    </source>
</evidence>
<comment type="caution">
    <text evidence="2">The sequence shown here is derived from an EMBL/GenBank/DDBJ whole genome shotgun (WGS) entry which is preliminary data.</text>
</comment>
<keyword evidence="1" id="KW-0812">Transmembrane</keyword>
<gene>
    <name evidence="2" type="ORF">ACFQZM_30820</name>
</gene>
<evidence type="ECO:0000256" key="1">
    <source>
        <dbReference type="SAM" id="Phobius"/>
    </source>
</evidence>